<sequence>MQLIKYRTEKSFQSVYNGTVYDSSKNILAKDNTGNSHCSSNWEPLLANSTDFFPECDSQIHWSEIIPALVDTPNSKDPGSDGIPSEVWKLVVEEKNTTSNISKIMLKIINIMYETGDIPESMTTSIVVPVHKKGDLKNPDKYGRISLIQTLVKLLAKIVASKLAKIDNKYKLIEKEQ</sequence>
<protein>
    <recommendedName>
        <fullName evidence="3">Reverse transcriptase domain-containing protein</fullName>
    </recommendedName>
</protein>
<evidence type="ECO:0000313" key="2">
    <source>
        <dbReference type="Proteomes" id="UP000187455"/>
    </source>
</evidence>
<organism evidence="1 2">
    <name type="scientific">Smittium mucronatum</name>
    <dbReference type="NCBI Taxonomy" id="133383"/>
    <lineage>
        <taxon>Eukaryota</taxon>
        <taxon>Fungi</taxon>
        <taxon>Fungi incertae sedis</taxon>
        <taxon>Zoopagomycota</taxon>
        <taxon>Kickxellomycotina</taxon>
        <taxon>Harpellomycetes</taxon>
        <taxon>Harpellales</taxon>
        <taxon>Legeriomycetaceae</taxon>
        <taxon>Smittium</taxon>
    </lineage>
</organism>
<dbReference type="EMBL" id="LSSL01004471">
    <property type="protein sequence ID" value="OLY79428.1"/>
    <property type="molecule type" value="Genomic_DNA"/>
</dbReference>
<evidence type="ECO:0000313" key="1">
    <source>
        <dbReference type="EMBL" id="OLY79428.1"/>
    </source>
</evidence>
<dbReference type="PANTHER" id="PTHR19446">
    <property type="entry name" value="REVERSE TRANSCRIPTASES"/>
    <property type="match status" value="1"/>
</dbReference>
<proteinExistence type="predicted"/>
<comment type="caution">
    <text evidence="1">The sequence shown here is derived from an EMBL/GenBank/DDBJ whole genome shotgun (WGS) entry which is preliminary data.</text>
</comment>
<accession>A0A1R0GRF4</accession>
<dbReference type="Proteomes" id="UP000187455">
    <property type="component" value="Unassembled WGS sequence"/>
</dbReference>
<dbReference type="STRING" id="133383.A0A1R0GRF4"/>
<evidence type="ECO:0008006" key="3">
    <source>
        <dbReference type="Google" id="ProtNLM"/>
    </source>
</evidence>
<dbReference type="OrthoDB" id="412006at2759"/>
<reference evidence="1 2" key="1">
    <citation type="journal article" date="2016" name="Mol. Biol. Evol.">
        <title>Genome-Wide Survey of Gut Fungi (Harpellales) Reveals the First Horizontally Transferred Ubiquitin Gene from a Mosquito Host.</title>
        <authorList>
            <person name="Wang Y."/>
            <person name="White M.M."/>
            <person name="Kvist S."/>
            <person name="Moncalvo J.M."/>
        </authorList>
    </citation>
    <scope>NUCLEOTIDE SEQUENCE [LARGE SCALE GENOMIC DNA]</scope>
    <source>
        <strain evidence="1 2">ALG-7-W6</strain>
    </source>
</reference>
<name>A0A1R0GRF4_9FUNG</name>
<feature type="non-terminal residue" evidence="1">
    <location>
        <position position="177"/>
    </location>
</feature>
<gene>
    <name evidence="1" type="ORF">AYI68_g6502</name>
</gene>
<dbReference type="AlphaFoldDB" id="A0A1R0GRF4"/>
<keyword evidence="2" id="KW-1185">Reference proteome</keyword>